<keyword evidence="2" id="KW-0285">Flavoprotein</keyword>
<feature type="domain" description="Photolyase/cryptochrome alpha/beta" evidence="5">
    <location>
        <begin position="1"/>
        <end position="127"/>
    </location>
</feature>
<dbReference type="InterPro" id="IPR036134">
    <property type="entry name" value="Crypto/Photolyase_FAD-like_sf"/>
</dbReference>
<dbReference type="Pfam" id="PF00875">
    <property type="entry name" value="DNA_photolyase"/>
    <property type="match status" value="1"/>
</dbReference>
<dbReference type="Pfam" id="PF03441">
    <property type="entry name" value="FAD_binding_7"/>
    <property type="match status" value="1"/>
</dbReference>
<protein>
    <recommendedName>
        <fullName evidence="5">Photolyase/cryptochrome alpha/beta domain-containing protein</fullName>
    </recommendedName>
</protein>
<dbReference type="PRINTS" id="PR00147">
    <property type="entry name" value="DNAPHOTLYASE"/>
</dbReference>
<dbReference type="Gene3D" id="3.40.50.620">
    <property type="entry name" value="HUPs"/>
    <property type="match status" value="1"/>
</dbReference>
<dbReference type="GO" id="GO:0006139">
    <property type="term" value="P:nucleobase-containing compound metabolic process"/>
    <property type="evidence" value="ECO:0007669"/>
    <property type="project" value="UniProtKB-ARBA"/>
</dbReference>
<dbReference type="GO" id="GO:0071949">
    <property type="term" value="F:FAD binding"/>
    <property type="evidence" value="ECO:0007669"/>
    <property type="project" value="TreeGrafter"/>
</dbReference>
<dbReference type="InterPro" id="IPR018394">
    <property type="entry name" value="DNA_photolyase_1_CS_C"/>
</dbReference>
<dbReference type="InterPro" id="IPR036155">
    <property type="entry name" value="Crypto/Photolyase_N_sf"/>
</dbReference>
<dbReference type="InterPro" id="IPR014729">
    <property type="entry name" value="Rossmann-like_a/b/a_fold"/>
</dbReference>
<proteinExistence type="predicted"/>
<keyword evidence="3" id="KW-0274">FAD</keyword>
<dbReference type="SUPFAM" id="SSF48173">
    <property type="entry name" value="Cryptochrome/photolyase FAD-binding domain"/>
    <property type="match status" value="1"/>
</dbReference>
<evidence type="ECO:0000256" key="3">
    <source>
        <dbReference type="ARBA" id="ARBA00022827"/>
    </source>
</evidence>
<dbReference type="PANTHER" id="PTHR11455:SF9">
    <property type="entry name" value="CRYPTOCHROME CIRCADIAN CLOCK 5 ISOFORM X1"/>
    <property type="match status" value="1"/>
</dbReference>
<dbReference type="AlphaFoldDB" id="A0A6C0BRE5"/>
<evidence type="ECO:0000256" key="2">
    <source>
        <dbReference type="ARBA" id="ARBA00022630"/>
    </source>
</evidence>
<evidence type="ECO:0000313" key="6">
    <source>
        <dbReference type="EMBL" id="QHS94371.1"/>
    </source>
</evidence>
<dbReference type="Gene3D" id="1.25.40.80">
    <property type="match status" value="1"/>
</dbReference>
<name>A0A6C0BRE5_9ZZZZ</name>
<keyword evidence="4" id="KW-0157">Chromophore</keyword>
<dbReference type="Gene3D" id="1.10.579.10">
    <property type="entry name" value="DNA Cyclobutane Dipyrimidine Photolyase, subunit A, domain 3"/>
    <property type="match status" value="1"/>
</dbReference>
<dbReference type="InterPro" id="IPR005101">
    <property type="entry name" value="Cryptochr/Photolyase_FAD-bd"/>
</dbReference>
<evidence type="ECO:0000256" key="1">
    <source>
        <dbReference type="ARBA" id="ARBA00001974"/>
    </source>
</evidence>
<comment type="cofactor">
    <cofactor evidence="1">
        <name>FAD</name>
        <dbReference type="ChEBI" id="CHEBI:57692"/>
    </cofactor>
</comment>
<dbReference type="InterPro" id="IPR002081">
    <property type="entry name" value="Cryptochrome/DNA_photolyase_1"/>
</dbReference>
<dbReference type="PROSITE" id="PS51645">
    <property type="entry name" value="PHR_CRY_ALPHA_BETA"/>
    <property type="match status" value="1"/>
</dbReference>
<dbReference type="InterPro" id="IPR006050">
    <property type="entry name" value="DNA_photolyase_N"/>
</dbReference>
<dbReference type="EMBL" id="MN739220">
    <property type="protein sequence ID" value="QHS94371.1"/>
    <property type="molecule type" value="Genomic_DNA"/>
</dbReference>
<reference evidence="6" key="1">
    <citation type="journal article" date="2020" name="Nature">
        <title>Giant virus diversity and host interactions through global metagenomics.</title>
        <authorList>
            <person name="Schulz F."/>
            <person name="Roux S."/>
            <person name="Paez-Espino D."/>
            <person name="Jungbluth S."/>
            <person name="Walsh D.A."/>
            <person name="Denef V.J."/>
            <person name="McMahon K.D."/>
            <person name="Konstantinidis K.T."/>
            <person name="Eloe-Fadrosh E.A."/>
            <person name="Kyrpides N.C."/>
            <person name="Woyke T."/>
        </authorList>
    </citation>
    <scope>NUCLEOTIDE SEQUENCE</scope>
    <source>
        <strain evidence="6">GVMAG-M-3300018416-26</strain>
    </source>
</reference>
<dbReference type="GO" id="GO:0006950">
    <property type="term" value="P:response to stress"/>
    <property type="evidence" value="ECO:0007669"/>
    <property type="project" value="UniProtKB-ARBA"/>
</dbReference>
<dbReference type="PROSITE" id="PS00691">
    <property type="entry name" value="DNA_PHOTOLYASES_1_2"/>
    <property type="match status" value="1"/>
</dbReference>
<sequence>MTVLFIFRRDLRIEDNSALNKAIEFAKNNNYKLILAFCFNKKQIKGNPYFSNNSFQFMLESLEELNNKIFGKLSMFDEEDFYEKIKDIKAIAYNIDYTPFSINRDSKIQKFCEKNNISVIEDEDYTLHKIRNKNENMTEPSIKTGSNKAYKKFTPFYEKGLSLTVSEPYTVKLGVKDIINIKTQITLTQYKSDSLKTIKGNRKNGQIIMDQIKDGIYEDYKRNRNIVNHSHSTTKLSAYLKFGCISIRECYKVIKDKYGIRADLIRQLYWREFYANIAYYYPYVLEGMCSNSKTNKSFNNKYDEIKWNVDTINFMKWCKGETGVPLVDAGMRQLNSSGFMHNRLRMITASFLIKDLAIDWRRGERYFATKLVDYDPASNNGGWQWVAGTGTDANPYFRIFNPWNQMKKYDEDCEYIKLWIPELNAIDTKHIQQWYKESVRNMYSSIQYMSPIIDHYTPTGSIQKTKMNEIKERYL</sequence>
<dbReference type="SUPFAM" id="SSF52425">
    <property type="entry name" value="Cryptochrome/photolyase, N-terminal domain"/>
    <property type="match status" value="1"/>
</dbReference>
<evidence type="ECO:0000259" key="5">
    <source>
        <dbReference type="PROSITE" id="PS51645"/>
    </source>
</evidence>
<organism evidence="6">
    <name type="scientific">viral metagenome</name>
    <dbReference type="NCBI Taxonomy" id="1070528"/>
    <lineage>
        <taxon>unclassified sequences</taxon>
        <taxon>metagenomes</taxon>
        <taxon>organismal metagenomes</taxon>
    </lineage>
</organism>
<dbReference type="GO" id="GO:0003904">
    <property type="term" value="F:deoxyribodipyrimidine photo-lyase activity"/>
    <property type="evidence" value="ECO:0007669"/>
    <property type="project" value="TreeGrafter"/>
</dbReference>
<accession>A0A6C0BRE5</accession>
<evidence type="ECO:0000256" key="4">
    <source>
        <dbReference type="ARBA" id="ARBA00022991"/>
    </source>
</evidence>
<dbReference type="GO" id="GO:0003677">
    <property type="term" value="F:DNA binding"/>
    <property type="evidence" value="ECO:0007669"/>
    <property type="project" value="TreeGrafter"/>
</dbReference>
<dbReference type="PROSITE" id="PS00394">
    <property type="entry name" value="DNA_PHOTOLYASES_1_1"/>
    <property type="match status" value="1"/>
</dbReference>
<dbReference type="PANTHER" id="PTHR11455">
    <property type="entry name" value="CRYPTOCHROME"/>
    <property type="match status" value="1"/>
</dbReference>